<evidence type="ECO:0000313" key="3">
    <source>
        <dbReference type="Proteomes" id="UP001143480"/>
    </source>
</evidence>
<organism evidence="2 3">
    <name type="scientific">Dactylosporangium matsuzakiense</name>
    <dbReference type="NCBI Taxonomy" id="53360"/>
    <lineage>
        <taxon>Bacteria</taxon>
        <taxon>Bacillati</taxon>
        <taxon>Actinomycetota</taxon>
        <taxon>Actinomycetes</taxon>
        <taxon>Micromonosporales</taxon>
        <taxon>Micromonosporaceae</taxon>
        <taxon>Dactylosporangium</taxon>
    </lineage>
</organism>
<reference evidence="2" key="2">
    <citation type="submission" date="2023-01" db="EMBL/GenBank/DDBJ databases">
        <authorList>
            <person name="Sun Q."/>
            <person name="Evtushenko L."/>
        </authorList>
    </citation>
    <scope>NUCLEOTIDE SEQUENCE</scope>
    <source>
        <strain evidence="2">VKM Ac-1321</strain>
    </source>
</reference>
<gene>
    <name evidence="2" type="ORF">GCM10017581_031220</name>
</gene>
<name>A0A9W6KFY8_9ACTN</name>
<accession>A0A9W6KFY8</accession>
<protein>
    <submittedName>
        <fullName evidence="2">Uncharacterized protein</fullName>
    </submittedName>
</protein>
<dbReference type="Proteomes" id="UP001143480">
    <property type="component" value="Unassembled WGS sequence"/>
</dbReference>
<sequence length="142" mass="13919">MCGRVASGGSDAVRGRVASGGRGALPGRVVLADHGAPGWQRRPKLAAVPRPAAARRAGSGAPGWRRCSGWQRRTGLAAVLRAAAVLCPATGRQCCGEGAAPAGSCVATAWVEGGGPALRLCGAGDCTAAGNGTTATASMERG</sequence>
<evidence type="ECO:0000256" key="1">
    <source>
        <dbReference type="SAM" id="MobiDB-lite"/>
    </source>
</evidence>
<dbReference type="AlphaFoldDB" id="A0A9W6KFY8"/>
<feature type="compositionally biased region" description="Low complexity" evidence="1">
    <location>
        <begin position="45"/>
        <end position="64"/>
    </location>
</feature>
<keyword evidence="3" id="KW-1185">Reference proteome</keyword>
<dbReference type="EMBL" id="BSFP01000015">
    <property type="protein sequence ID" value="GLL01381.1"/>
    <property type="molecule type" value="Genomic_DNA"/>
</dbReference>
<feature type="region of interest" description="Disordered" evidence="1">
    <location>
        <begin position="41"/>
        <end position="64"/>
    </location>
</feature>
<proteinExistence type="predicted"/>
<reference evidence="2" key="1">
    <citation type="journal article" date="2014" name="Int. J. Syst. Evol. Microbiol.">
        <title>Complete genome sequence of Corynebacterium casei LMG S-19264T (=DSM 44701T), isolated from a smear-ripened cheese.</title>
        <authorList>
            <consortium name="US DOE Joint Genome Institute (JGI-PGF)"/>
            <person name="Walter F."/>
            <person name="Albersmeier A."/>
            <person name="Kalinowski J."/>
            <person name="Ruckert C."/>
        </authorList>
    </citation>
    <scope>NUCLEOTIDE SEQUENCE</scope>
    <source>
        <strain evidence="2">VKM Ac-1321</strain>
    </source>
</reference>
<evidence type="ECO:0000313" key="2">
    <source>
        <dbReference type="EMBL" id="GLL01381.1"/>
    </source>
</evidence>
<comment type="caution">
    <text evidence="2">The sequence shown here is derived from an EMBL/GenBank/DDBJ whole genome shotgun (WGS) entry which is preliminary data.</text>
</comment>